<dbReference type="PROSITE" id="PS51462">
    <property type="entry name" value="NUDIX"/>
    <property type="match status" value="1"/>
</dbReference>
<name>A0A164P6P2_BACCE</name>
<dbReference type="InterPro" id="IPR015797">
    <property type="entry name" value="NUDIX_hydrolase-like_dom_sf"/>
</dbReference>
<evidence type="ECO:0000313" key="6">
    <source>
        <dbReference type="Proteomes" id="UP000076482"/>
    </source>
</evidence>
<dbReference type="Pfam" id="PF00293">
    <property type="entry name" value="NUDIX"/>
    <property type="match status" value="1"/>
</dbReference>
<comment type="cofactor">
    <cofactor evidence="1">
        <name>Mg(2+)</name>
        <dbReference type="ChEBI" id="CHEBI:18420"/>
    </cofactor>
</comment>
<dbReference type="RefSeq" id="WP_063260948.1">
    <property type="nucleotide sequence ID" value="NZ_LJKE01000043.1"/>
</dbReference>
<organism evidence="5 6">
    <name type="scientific">Bacillus cereus</name>
    <dbReference type="NCBI Taxonomy" id="1396"/>
    <lineage>
        <taxon>Bacteria</taxon>
        <taxon>Bacillati</taxon>
        <taxon>Bacillota</taxon>
        <taxon>Bacilli</taxon>
        <taxon>Bacillales</taxon>
        <taxon>Bacillaceae</taxon>
        <taxon>Bacillus</taxon>
        <taxon>Bacillus cereus group</taxon>
    </lineage>
</organism>
<proteinExistence type="inferred from homology"/>
<dbReference type="GO" id="GO:0016787">
    <property type="term" value="F:hydrolase activity"/>
    <property type="evidence" value="ECO:0007669"/>
    <property type="project" value="UniProtKB-KW"/>
</dbReference>
<comment type="similarity">
    <text evidence="3">Belongs to the Nudix hydrolase family.</text>
</comment>
<feature type="domain" description="Nudix hydrolase" evidence="4">
    <location>
        <begin position="18"/>
        <end position="156"/>
    </location>
</feature>
<dbReference type="AlphaFoldDB" id="A0A164P6P2"/>
<dbReference type="PRINTS" id="PR00502">
    <property type="entry name" value="NUDIXFAMILY"/>
</dbReference>
<dbReference type="InterPro" id="IPR000086">
    <property type="entry name" value="NUDIX_hydrolase_dom"/>
</dbReference>
<evidence type="ECO:0000256" key="1">
    <source>
        <dbReference type="ARBA" id="ARBA00001946"/>
    </source>
</evidence>
<accession>A0A164P6P2</accession>
<dbReference type="InterPro" id="IPR020476">
    <property type="entry name" value="Nudix_hydrolase"/>
</dbReference>
<keyword evidence="2 3" id="KW-0378">Hydrolase</keyword>
<dbReference type="InterPro" id="IPR020084">
    <property type="entry name" value="NUDIX_hydrolase_CS"/>
</dbReference>
<protein>
    <recommendedName>
        <fullName evidence="4">Nudix hydrolase domain-containing protein</fullName>
    </recommendedName>
</protein>
<evidence type="ECO:0000313" key="5">
    <source>
        <dbReference type="EMBL" id="KZD66334.1"/>
    </source>
</evidence>
<sequence length="179" mass="20308">MITQKAIINERRNYLIKDKKVTSSGLILTDKKRLLMCLSAKSNMLDIPKGKVEIGESFEDACVREVFEETGLDISRYNLTSHGTKPYTVSKDIVLYSLVTHTESLPPLALMKPNAHFHTLFGTSSKEVAGYEYVSFNNLQSLATRRLVNPALVAFLQDALIDVDRTKKQAIDRFGWYQY</sequence>
<dbReference type="CDD" id="cd02883">
    <property type="entry name" value="NUDIX_Hydrolase"/>
    <property type="match status" value="1"/>
</dbReference>
<dbReference type="Proteomes" id="UP000076482">
    <property type="component" value="Unassembled WGS sequence"/>
</dbReference>
<dbReference type="EMBL" id="LJKE01000043">
    <property type="protein sequence ID" value="KZD66334.1"/>
    <property type="molecule type" value="Genomic_DNA"/>
</dbReference>
<evidence type="ECO:0000259" key="4">
    <source>
        <dbReference type="PROSITE" id="PS51462"/>
    </source>
</evidence>
<dbReference type="PATRIC" id="fig|1396.535.peg.4411"/>
<gene>
    <name evidence="5" type="ORF">B4088_2450</name>
</gene>
<evidence type="ECO:0000256" key="3">
    <source>
        <dbReference type="RuleBase" id="RU003476"/>
    </source>
</evidence>
<dbReference type="PANTHER" id="PTHR43046">
    <property type="entry name" value="GDP-MANNOSE MANNOSYL HYDROLASE"/>
    <property type="match status" value="1"/>
</dbReference>
<dbReference type="SUPFAM" id="SSF55811">
    <property type="entry name" value="Nudix"/>
    <property type="match status" value="1"/>
</dbReference>
<dbReference type="Gene3D" id="3.90.79.10">
    <property type="entry name" value="Nucleoside Triphosphate Pyrophosphohydrolase"/>
    <property type="match status" value="1"/>
</dbReference>
<dbReference type="PANTHER" id="PTHR43046:SF14">
    <property type="entry name" value="MUTT_NUDIX FAMILY PROTEIN"/>
    <property type="match status" value="1"/>
</dbReference>
<evidence type="ECO:0000256" key="2">
    <source>
        <dbReference type="ARBA" id="ARBA00022801"/>
    </source>
</evidence>
<reference evidence="5 6" key="1">
    <citation type="submission" date="2015-09" db="EMBL/GenBank/DDBJ databases">
        <title>Bacillus cereus food isolates.</title>
        <authorList>
            <person name="Boekhorst J."/>
        </authorList>
    </citation>
    <scope>NUCLEOTIDE SEQUENCE [LARGE SCALE GENOMIC DNA]</scope>
    <source>
        <strain evidence="5 6">B4088</strain>
    </source>
</reference>
<dbReference type="PROSITE" id="PS00893">
    <property type="entry name" value="NUDIX_BOX"/>
    <property type="match status" value="1"/>
</dbReference>
<comment type="caution">
    <text evidence="5">The sequence shown here is derived from an EMBL/GenBank/DDBJ whole genome shotgun (WGS) entry which is preliminary data.</text>
</comment>